<sequence length="559" mass="60053">MASAGGPASQEDTSSDLPSATTRQPEDSSSPTIYLDRIESPALSGSSSVPELSRASSNTPSTDEISLRSHVSIPVVGTFPLGSLRVHRAMDPPPRSSPSQRPEAKVPLPPFLPNGDVFLILDLPPNSTVGCDSKAIGIGASGGFQGIRDIPTGTHFLWVSAPEAMSRCGYWFVAAGDRARVRVKQWDKFNEVLVDPASSFEARDHRDNVASLYPQLTPYGFGEGGGGGAGGAGRDDDAQLWRRLTACISERLLARVTGRHGVDEWLVDTSDTAAGDSGFPQTKTTQTYQTITGSGELNFLFPEGDVDLHAVLQGGGHDDDTAAAAGPPDTSHDILRLLDTPGTGVDSADLVGEMQLTFLAGLHLSNLACVEQWWHLVLKIVLRAHQLVLLRPPLALSFLTTLHAQLVYDERYIAGGASSDPARNLADGEYGGSGGNGGSTSILDIIPGKKRQLRDALTLYKRRMNEMLLDLPRGGQQHGVAASGLGDLGRAFVELEAWLWRLGWDLRTDYVRKKDDGDGVMEGMGYNEEEDDDDDDDEYRPVIVDLDDTGREVGLVSFH</sequence>
<gene>
    <name evidence="5" type="ORF">M406DRAFT_87097</name>
</gene>
<feature type="region of interest" description="Disordered" evidence="2">
    <location>
        <begin position="86"/>
        <end position="106"/>
    </location>
</feature>
<keyword evidence="6" id="KW-1185">Reference proteome</keyword>
<dbReference type="PANTHER" id="PTHR12689">
    <property type="entry name" value="A1 CISTRON SPLICING FACTOR AAR2-RELATED"/>
    <property type="match status" value="1"/>
</dbReference>
<evidence type="ECO:0000313" key="6">
    <source>
        <dbReference type="Proteomes" id="UP000803844"/>
    </source>
</evidence>
<feature type="domain" description="AAR2 N-terminal" evidence="4">
    <location>
        <begin position="115"/>
        <end position="258"/>
    </location>
</feature>
<feature type="region of interest" description="Disordered" evidence="2">
    <location>
        <begin position="1"/>
        <end position="65"/>
    </location>
</feature>
<dbReference type="InterPro" id="IPR033647">
    <property type="entry name" value="Aar2_N"/>
</dbReference>
<comment type="caution">
    <text evidence="5">The sequence shown here is derived from an EMBL/GenBank/DDBJ whole genome shotgun (WGS) entry which is preliminary data.</text>
</comment>
<dbReference type="EMBL" id="MU032344">
    <property type="protein sequence ID" value="KAF3770278.1"/>
    <property type="molecule type" value="Genomic_DNA"/>
</dbReference>
<dbReference type="Proteomes" id="UP000803844">
    <property type="component" value="Unassembled WGS sequence"/>
</dbReference>
<dbReference type="RefSeq" id="XP_040781239.1">
    <property type="nucleotide sequence ID" value="XM_040926100.1"/>
</dbReference>
<protein>
    <submittedName>
        <fullName evidence="5">Uncharacterized protein</fullName>
    </submittedName>
</protein>
<feature type="compositionally biased region" description="Acidic residues" evidence="2">
    <location>
        <begin position="527"/>
        <end position="538"/>
    </location>
</feature>
<dbReference type="PANTHER" id="PTHR12689:SF4">
    <property type="entry name" value="PROTEIN AAR2 HOMOLOG"/>
    <property type="match status" value="1"/>
</dbReference>
<feature type="compositionally biased region" description="Polar residues" evidence="2">
    <location>
        <begin position="43"/>
        <end position="64"/>
    </location>
</feature>
<dbReference type="GO" id="GO:0000244">
    <property type="term" value="P:spliceosomal tri-snRNP complex assembly"/>
    <property type="evidence" value="ECO:0007669"/>
    <property type="project" value="TreeGrafter"/>
</dbReference>
<dbReference type="Gene3D" id="2.60.34.20">
    <property type="match status" value="1"/>
</dbReference>
<proteinExistence type="inferred from homology"/>
<feature type="region of interest" description="Disordered" evidence="2">
    <location>
        <begin position="521"/>
        <end position="540"/>
    </location>
</feature>
<dbReference type="OrthoDB" id="201752at2759"/>
<accession>A0A9P4YBH2</accession>
<evidence type="ECO:0000256" key="2">
    <source>
        <dbReference type="SAM" id="MobiDB-lite"/>
    </source>
</evidence>
<dbReference type="Pfam" id="PF05282">
    <property type="entry name" value="AAR2"/>
    <property type="match status" value="1"/>
</dbReference>
<dbReference type="CDD" id="cd13778">
    <property type="entry name" value="Aar2_C"/>
    <property type="match status" value="1"/>
</dbReference>
<dbReference type="InterPro" id="IPR038514">
    <property type="entry name" value="AAR2_C_sf"/>
</dbReference>
<dbReference type="InterPro" id="IPR033648">
    <property type="entry name" value="AAR2_C"/>
</dbReference>
<dbReference type="InterPro" id="IPR038516">
    <property type="entry name" value="AAR2_N_sf"/>
</dbReference>
<name>A0A9P4YBH2_CRYP1</name>
<evidence type="ECO:0000259" key="3">
    <source>
        <dbReference type="Pfam" id="PF05282"/>
    </source>
</evidence>
<organism evidence="5 6">
    <name type="scientific">Cryphonectria parasitica (strain ATCC 38755 / EP155)</name>
    <dbReference type="NCBI Taxonomy" id="660469"/>
    <lineage>
        <taxon>Eukaryota</taxon>
        <taxon>Fungi</taxon>
        <taxon>Dikarya</taxon>
        <taxon>Ascomycota</taxon>
        <taxon>Pezizomycotina</taxon>
        <taxon>Sordariomycetes</taxon>
        <taxon>Sordariomycetidae</taxon>
        <taxon>Diaporthales</taxon>
        <taxon>Cryphonectriaceae</taxon>
        <taxon>Cryphonectria-Endothia species complex</taxon>
        <taxon>Cryphonectria</taxon>
    </lineage>
</organism>
<comment type="similarity">
    <text evidence="1">Belongs to the AAR2 family.</text>
</comment>
<dbReference type="Gene3D" id="1.25.40.550">
    <property type="entry name" value="Aar2, C-terminal domain-like"/>
    <property type="match status" value="1"/>
</dbReference>
<feature type="domain" description="AAR2 C-terminal" evidence="3">
    <location>
        <begin position="346"/>
        <end position="506"/>
    </location>
</feature>
<dbReference type="Pfam" id="PF20981">
    <property type="entry name" value="AAR2_1st"/>
    <property type="match status" value="1"/>
</dbReference>
<reference evidence="5" key="1">
    <citation type="journal article" date="2020" name="Phytopathology">
        <title>Genome sequence of the chestnut blight fungus Cryphonectria parasitica EP155: A fundamental resource for an archetypical invasive plant pathogen.</title>
        <authorList>
            <person name="Crouch J.A."/>
            <person name="Dawe A."/>
            <person name="Aerts A."/>
            <person name="Barry K."/>
            <person name="Churchill A.C.L."/>
            <person name="Grimwood J."/>
            <person name="Hillman B."/>
            <person name="Milgroom M.G."/>
            <person name="Pangilinan J."/>
            <person name="Smith M."/>
            <person name="Salamov A."/>
            <person name="Schmutz J."/>
            <person name="Yadav J."/>
            <person name="Grigoriev I.V."/>
            <person name="Nuss D."/>
        </authorList>
    </citation>
    <scope>NUCLEOTIDE SEQUENCE</scope>
    <source>
        <strain evidence="5">EP155</strain>
    </source>
</reference>
<dbReference type="AlphaFoldDB" id="A0A9P4YBH2"/>
<evidence type="ECO:0000256" key="1">
    <source>
        <dbReference type="ARBA" id="ARBA00006281"/>
    </source>
</evidence>
<feature type="compositionally biased region" description="Polar residues" evidence="2">
    <location>
        <begin position="10"/>
        <end position="32"/>
    </location>
</feature>
<evidence type="ECO:0000259" key="4">
    <source>
        <dbReference type="Pfam" id="PF20981"/>
    </source>
</evidence>
<dbReference type="GeneID" id="63843229"/>
<dbReference type="InterPro" id="IPR007946">
    <property type="entry name" value="AAR2"/>
</dbReference>
<dbReference type="CDD" id="cd13777">
    <property type="entry name" value="Aar2_N"/>
    <property type="match status" value="1"/>
</dbReference>
<evidence type="ECO:0000313" key="5">
    <source>
        <dbReference type="EMBL" id="KAF3770278.1"/>
    </source>
</evidence>